<evidence type="ECO:0000313" key="2">
    <source>
        <dbReference type="EMBL" id="KAJ7303754.1"/>
    </source>
</evidence>
<dbReference type="EMBL" id="JARIHO010000102">
    <property type="protein sequence ID" value="KAJ7303754.1"/>
    <property type="molecule type" value="Genomic_DNA"/>
</dbReference>
<sequence length="341" mass="38751">MPVRMRARAHTHDSSTDPPPSHNSENNNTSELESDHQVDSDKDKSDNDETYKQGGGEEAEGDQGEDDGQEDEEDELEDDSDLDPEIRMQAQNACAPVWQPWQDRLLIVQVNADHLFLMPRCSRMAAWNGTADVLAVSSVQQGQNSYFICSGEACKAHFNYLKKKYKADQARSLQKTGMDEEVNEFMELLGDCCLLLDSETASSSHTMQKKIDLEAQAGIELRDVSMRGLVCGDRLVDVASLASAITQERQGQRGQKRKGRDDEMENTSQSRNTTCKRRYEEQHAQQMGILNKLADCVQGLNYRISGMQDEQEKTNRYLHQQELEHREEAVWHRKKELGIHM</sequence>
<name>A0AAD6Z2M0_9AGAR</name>
<dbReference type="Proteomes" id="UP001218218">
    <property type="component" value="Unassembled WGS sequence"/>
</dbReference>
<evidence type="ECO:0000256" key="1">
    <source>
        <dbReference type="SAM" id="MobiDB-lite"/>
    </source>
</evidence>
<comment type="caution">
    <text evidence="2">The sequence shown here is derived from an EMBL/GenBank/DDBJ whole genome shotgun (WGS) entry which is preliminary data.</text>
</comment>
<proteinExistence type="predicted"/>
<dbReference type="AlphaFoldDB" id="A0AAD6Z2M0"/>
<feature type="compositionally biased region" description="Low complexity" evidence="1">
    <location>
        <begin position="22"/>
        <end position="31"/>
    </location>
</feature>
<accession>A0AAD6Z2M0</accession>
<evidence type="ECO:0000313" key="3">
    <source>
        <dbReference type="Proteomes" id="UP001218218"/>
    </source>
</evidence>
<gene>
    <name evidence="2" type="ORF">DFH08DRAFT_976786</name>
</gene>
<feature type="compositionally biased region" description="Basic and acidic residues" evidence="1">
    <location>
        <begin position="33"/>
        <end position="51"/>
    </location>
</feature>
<feature type="region of interest" description="Disordered" evidence="1">
    <location>
        <begin position="246"/>
        <end position="275"/>
    </location>
</feature>
<protein>
    <submittedName>
        <fullName evidence="2">Uncharacterized protein</fullName>
    </submittedName>
</protein>
<feature type="compositionally biased region" description="Acidic residues" evidence="1">
    <location>
        <begin position="57"/>
        <end position="81"/>
    </location>
</feature>
<feature type="region of interest" description="Disordered" evidence="1">
    <location>
        <begin position="1"/>
        <end position="81"/>
    </location>
</feature>
<organism evidence="2 3">
    <name type="scientific">Mycena albidolilacea</name>
    <dbReference type="NCBI Taxonomy" id="1033008"/>
    <lineage>
        <taxon>Eukaryota</taxon>
        <taxon>Fungi</taxon>
        <taxon>Dikarya</taxon>
        <taxon>Basidiomycota</taxon>
        <taxon>Agaricomycotina</taxon>
        <taxon>Agaricomycetes</taxon>
        <taxon>Agaricomycetidae</taxon>
        <taxon>Agaricales</taxon>
        <taxon>Marasmiineae</taxon>
        <taxon>Mycenaceae</taxon>
        <taxon>Mycena</taxon>
    </lineage>
</organism>
<keyword evidence="3" id="KW-1185">Reference proteome</keyword>
<reference evidence="2" key="1">
    <citation type="submission" date="2023-03" db="EMBL/GenBank/DDBJ databases">
        <title>Massive genome expansion in bonnet fungi (Mycena s.s.) driven by repeated elements and novel gene families across ecological guilds.</title>
        <authorList>
            <consortium name="Lawrence Berkeley National Laboratory"/>
            <person name="Harder C.B."/>
            <person name="Miyauchi S."/>
            <person name="Viragh M."/>
            <person name="Kuo A."/>
            <person name="Thoen E."/>
            <person name="Andreopoulos B."/>
            <person name="Lu D."/>
            <person name="Skrede I."/>
            <person name="Drula E."/>
            <person name="Henrissat B."/>
            <person name="Morin E."/>
            <person name="Kohler A."/>
            <person name="Barry K."/>
            <person name="LaButti K."/>
            <person name="Morin E."/>
            <person name="Salamov A."/>
            <person name="Lipzen A."/>
            <person name="Mereny Z."/>
            <person name="Hegedus B."/>
            <person name="Baldrian P."/>
            <person name="Stursova M."/>
            <person name="Weitz H."/>
            <person name="Taylor A."/>
            <person name="Grigoriev I.V."/>
            <person name="Nagy L.G."/>
            <person name="Martin F."/>
            <person name="Kauserud H."/>
        </authorList>
    </citation>
    <scope>NUCLEOTIDE SEQUENCE</scope>
    <source>
        <strain evidence="2">CBHHK002</strain>
    </source>
</reference>